<dbReference type="GO" id="GO:0050182">
    <property type="term" value="F:phosphate butyryltransferase activity"/>
    <property type="evidence" value="ECO:0007669"/>
    <property type="project" value="UniProtKB-EC"/>
</dbReference>
<dbReference type="PIRSF" id="PIRSF000428">
    <property type="entry name" value="P_Ac_trans"/>
    <property type="match status" value="1"/>
</dbReference>
<evidence type="ECO:0000313" key="5">
    <source>
        <dbReference type="EMBL" id="MBY0096442.1"/>
    </source>
</evidence>
<dbReference type="EC" id="2.3.1.19" evidence="5"/>
<proteinExistence type="inferred from homology"/>
<dbReference type="SUPFAM" id="SSF53659">
    <property type="entry name" value="Isocitrate/Isopropylmalate dehydrogenase-like"/>
    <property type="match status" value="1"/>
</dbReference>
<evidence type="ECO:0000259" key="4">
    <source>
        <dbReference type="Pfam" id="PF01515"/>
    </source>
</evidence>
<organism evidence="5 6">
    <name type="scientific">Mesobacillus maritimus</name>
    <dbReference type="NCBI Taxonomy" id="1643336"/>
    <lineage>
        <taxon>Bacteria</taxon>
        <taxon>Bacillati</taxon>
        <taxon>Bacillota</taxon>
        <taxon>Bacilli</taxon>
        <taxon>Bacillales</taxon>
        <taxon>Bacillaceae</taxon>
        <taxon>Mesobacillus</taxon>
    </lineage>
</organism>
<dbReference type="Pfam" id="PF01515">
    <property type="entry name" value="PTA_PTB"/>
    <property type="match status" value="1"/>
</dbReference>
<comment type="caution">
    <text evidence="5">The sequence shown here is derived from an EMBL/GenBank/DDBJ whole genome shotgun (WGS) entry which is preliminary data.</text>
</comment>
<dbReference type="Proteomes" id="UP000769780">
    <property type="component" value="Unassembled WGS sequence"/>
</dbReference>
<keyword evidence="6" id="KW-1185">Reference proteome</keyword>
<reference evidence="5 6" key="1">
    <citation type="submission" date="2020-07" db="EMBL/GenBank/DDBJ databases">
        <title>Fungal Genomes of the International Space Station.</title>
        <authorList>
            <person name="Seuylemezian A."/>
            <person name="Singh N.K."/>
            <person name="Wood J."/>
            <person name="Venkateswaran K."/>
        </authorList>
    </citation>
    <scope>NUCLEOTIDE SEQUENCE [LARGE SCALE GENOMIC DNA]</scope>
    <source>
        <strain evidence="5 6">PL-B2</strain>
    </source>
</reference>
<dbReference type="RefSeq" id="WP_221872322.1">
    <property type="nucleotide sequence ID" value="NZ_JACWFH010000008.1"/>
</dbReference>
<dbReference type="NCBIfam" id="NF005837">
    <property type="entry name" value="PRK07742.1"/>
    <property type="match status" value="1"/>
</dbReference>
<evidence type="ECO:0000256" key="2">
    <source>
        <dbReference type="ARBA" id="ARBA00022679"/>
    </source>
</evidence>
<dbReference type="PANTHER" id="PTHR43356:SF2">
    <property type="entry name" value="PHOSPHATE ACETYLTRANSFERASE"/>
    <property type="match status" value="1"/>
</dbReference>
<evidence type="ECO:0000256" key="3">
    <source>
        <dbReference type="ARBA" id="ARBA00023315"/>
    </source>
</evidence>
<keyword evidence="3 5" id="KW-0012">Acyltransferase</keyword>
<evidence type="ECO:0000256" key="1">
    <source>
        <dbReference type="ARBA" id="ARBA00005656"/>
    </source>
</evidence>
<name>A0ABS7K2F4_9BACI</name>
<keyword evidence="2 5" id="KW-0808">Transferase</keyword>
<sequence>MDFDQLIENATKKSKQTIAIAAAAAPDILETVSKAIEVGMADFLLFGNKPEVEGILEDVYPSLIQHPGIEMIHTESDEEAAFLAVKSVHDKKARVLMKGNLSTSIILKAVLNKENGLRAGRVLSHVAVFELPNYKKWIFLTDAAMNIAPDLEQKAEIIRNAVSVANALGITMPKVAPLAALELVNPAMSATIDAAVLTQMNRRGQIENCIVDGPLALDNAISAIAAEHKGVKGEVAGDADILLVPAIEVGNVLYKSLVYFANAKVGAVLAGAAAPIVLTSRADSAESKLYSLALAIESITSMNDIR</sequence>
<dbReference type="InterPro" id="IPR002505">
    <property type="entry name" value="PTA_PTB"/>
</dbReference>
<accession>A0ABS7K2F4</accession>
<feature type="domain" description="Phosphate acetyl/butaryl transferase" evidence="4">
    <location>
        <begin position="66"/>
        <end position="295"/>
    </location>
</feature>
<dbReference type="PANTHER" id="PTHR43356">
    <property type="entry name" value="PHOSPHATE ACETYLTRANSFERASE"/>
    <property type="match status" value="1"/>
</dbReference>
<dbReference type="InterPro" id="IPR050500">
    <property type="entry name" value="Phos_Acetyltrans/Butyryltrans"/>
</dbReference>
<comment type="similarity">
    <text evidence="1">Belongs to the phosphate acetyltransferase and butyryltransferase family.</text>
</comment>
<evidence type="ECO:0000313" key="6">
    <source>
        <dbReference type="Proteomes" id="UP000769780"/>
    </source>
</evidence>
<gene>
    <name evidence="5" type="primary">yqiS</name>
    <name evidence="5" type="ORF">H0185_06445</name>
</gene>
<dbReference type="Gene3D" id="3.40.718.10">
    <property type="entry name" value="Isopropylmalate Dehydrogenase"/>
    <property type="match status" value="1"/>
</dbReference>
<dbReference type="InterPro" id="IPR012147">
    <property type="entry name" value="P_Ac_Bu_trans"/>
</dbReference>
<protein>
    <submittedName>
        <fullName evidence="5">Phosphate butyryltransferase</fullName>
        <ecNumber evidence="5">2.3.1.19</ecNumber>
    </submittedName>
</protein>
<dbReference type="EMBL" id="JACWFH010000008">
    <property type="protein sequence ID" value="MBY0096442.1"/>
    <property type="molecule type" value="Genomic_DNA"/>
</dbReference>
<dbReference type="NCBIfam" id="NF006045">
    <property type="entry name" value="PRK08190.1"/>
    <property type="match status" value="1"/>
</dbReference>